<accession>A0A9W4UPU5</accession>
<dbReference type="EMBL" id="CAOQHR010000010">
    <property type="protein sequence ID" value="CAI6340096.1"/>
    <property type="molecule type" value="Genomic_DNA"/>
</dbReference>
<reference evidence="2" key="1">
    <citation type="submission" date="2023-01" db="EMBL/GenBank/DDBJ databases">
        <authorList>
            <person name="Van Ghelder C."/>
            <person name="Rancurel C."/>
        </authorList>
    </citation>
    <scope>NUCLEOTIDE SEQUENCE</scope>
    <source>
        <strain evidence="2">CNCM I-4278</strain>
    </source>
</reference>
<proteinExistence type="predicted"/>
<keyword evidence="3" id="KW-1185">Reference proteome</keyword>
<gene>
    <name evidence="2" type="ORF">PDIGIT_LOCUS13265</name>
</gene>
<organism evidence="2 3">
    <name type="scientific">Periconia digitata</name>
    <dbReference type="NCBI Taxonomy" id="1303443"/>
    <lineage>
        <taxon>Eukaryota</taxon>
        <taxon>Fungi</taxon>
        <taxon>Dikarya</taxon>
        <taxon>Ascomycota</taxon>
        <taxon>Pezizomycotina</taxon>
        <taxon>Dothideomycetes</taxon>
        <taxon>Pleosporomycetidae</taxon>
        <taxon>Pleosporales</taxon>
        <taxon>Massarineae</taxon>
        <taxon>Periconiaceae</taxon>
        <taxon>Periconia</taxon>
    </lineage>
</organism>
<name>A0A9W4UPU5_9PLEO</name>
<evidence type="ECO:0000313" key="2">
    <source>
        <dbReference type="EMBL" id="CAI6340096.1"/>
    </source>
</evidence>
<feature type="compositionally biased region" description="Low complexity" evidence="1">
    <location>
        <begin position="22"/>
        <end position="36"/>
    </location>
</feature>
<feature type="region of interest" description="Disordered" evidence="1">
    <location>
        <begin position="1"/>
        <end position="55"/>
    </location>
</feature>
<protein>
    <submittedName>
        <fullName evidence="2">Uncharacterized protein</fullName>
    </submittedName>
</protein>
<feature type="compositionally biased region" description="Basic and acidic residues" evidence="1">
    <location>
        <begin position="1"/>
        <end position="18"/>
    </location>
</feature>
<evidence type="ECO:0000313" key="3">
    <source>
        <dbReference type="Proteomes" id="UP001152607"/>
    </source>
</evidence>
<dbReference type="AlphaFoldDB" id="A0A9W4UPU5"/>
<evidence type="ECO:0000256" key="1">
    <source>
        <dbReference type="SAM" id="MobiDB-lite"/>
    </source>
</evidence>
<dbReference type="Proteomes" id="UP001152607">
    <property type="component" value="Unassembled WGS sequence"/>
</dbReference>
<comment type="caution">
    <text evidence="2">The sequence shown here is derived from an EMBL/GenBank/DDBJ whole genome shotgun (WGS) entry which is preliminary data.</text>
</comment>
<sequence>MDTKRDQDDKKVPVDRQEQVSTAAPKTAATENAATTQPSEVHTADDDTPPPMINPTNYDERIKALNDCIIRLNEDITALREDNARIATKY</sequence>